<feature type="binding site" evidence="8">
    <location>
        <position position="105"/>
    </location>
    <ligand>
        <name>Mg(2+)</name>
        <dbReference type="ChEBI" id="CHEBI:18420"/>
        <label>1</label>
    </ligand>
</feature>
<evidence type="ECO:0000256" key="6">
    <source>
        <dbReference type="ARBA" id="ARBA00022840"/>
    </source>
</evidence>
<evidence type="ECO:0000256" key="5">
    <source>
        <dbReference type="ARBA" id="ARBA00022755"/>
    </source>
</evidence>
<dbReference type="Gene3D" id="3.30.1330.10">
    <property type="entry name" value="PurM-like, N-terminal domain"/>
    <property type="match status" value="2"/>
</dbReference>
<feature type="binding site" evidence="8">
    <location>
        <begin position="106"/>
        <end position="109"/>
    </location>
    <ligand>
        <name>substrate</name>
    </ligand>
</feature>
<dbReference type="InterPro" id="IPR010918">
    <property type="entry name" value="PurM-like_C_dom"/>
</dbReference>
<dbReference type="NCBIfam" id="NF002290">
    <property type="entry name" value="PRK01213.1"/>
    <property type="match status" value="1"/>
</dbReference>
<comment type="subcellular location">
    <subcellularLocation>
        <location evidence="8">Cytoplasm</location>
    </subcellularLocation>
</comment>
<dbReference type="Gene3D" id="3.90.650.10">
    <property type="entry name" value="PurM-like C-terminal domain"/>
    <property type="match status" value="2"/>
</dbReference>
<feature type="binding site" evidence="8">
    <location>
        <position position="128"/>
    </location>
    <ligand>
        <name>substrate</name>
    </ligand>
</feature>
<dbReference type="InterPro" id="IPR036921">
    <property type="entry name" value="PurM-like_N_sf"/>
</dbReference>
<dbReference type="InterPro" id="IPR016188">
    <property type="entry name" value="PurM-like_N"/>
</dbReference>
<keyword evidence="6 8" id="KW-0067">ATP-binding</keyword>
<name>A0ABN2GRX2_9ACTN</name>
<dbReference type="InterPro" id="IPR036676">
    <property type="entry name" value="PurM-like_C_sf"/>
</dbReference>
<dbReference type="HAMAP" id="MF_00420">
    <property type="entry name" value="PurL_2"/>
    <property type="match status" value="1"/>
</dbReference>
<protein>
    <recommendedName>
        <fullName evidence="8">Phosphoribosylformylglycinamidine synthase subunit PurL</fullName>
        <shortName evidence="8">FGAM synthase</shortName>
        <ecNumber evidence="8">6.3.5.3</ecNumber>
    </recommendedName>
    <alternativeName>
        <fullName evidence="8">Formylglycinamide ribonucleotide amidotransferase subunit II</fullName>
        <shortName evidence="8">FGAR amidotransferase II</shortName>
        <shortName evidence="8">FGAR-AT II</shortName>
    </alternativeName>
    <alternativeName>
        <fullName evidence="8">Glutamine amidotransferase PurL</fullName>
    </alternativeName>
    <alternativeName>
        <fullName evidence="8">Phosphoribosylformylglycinamidine synthase subunit II</fullName>
    </alternativeName>
</protein>
<keyword evidence="4 8" id="KW-0547">Nucleotide-binding</keyword>
<evidence type="ECO:0000256" key="3">
    <source>
        <dbReference type="ARBA" id="ARBA00022723"/>
    </source>
</evidence>
<dbReference type="SUPFAM" id="SSF56042">
    <property type="entry name" value="PurM C-terminal domain-like"/>
    <property type="match status" value="2"/>
</dbReference>
<feature type="binding site" evidence="8">
    <location>
        <position position="103"/>
    </location>
    <ligand>
        <name>ATP</name>
        <dbReference type="ChEBI" id="CHEBI:30616"/>
    </ligand>
</feature>
<feature type="domain" description="Phosphoribosylformylglycinamidine synthase linker" evidence="11">
    <location>
        <begin position="18"/>
        <end position="62"/>
    </location>
</feature>
<comment type="catalytic activity">
    <reaction evidence="8">
        <text>N(2)-formyl-N(1)-(5-phospho-beta-D-ribosyl)glycinamide + L-glutamine + ATP + H2O = 2-formamido-N(1)-(5-O-phospho-beta-D-ribosyl)acetamidine + L-glutamate + ADP + phosphate + H(+)</text>
        <dbReference type="Rhea" id="RHEA:17129"/>
        <dbReference type="ChEBI" id="CHEBI:15377"/>
        <dbReference type="ChEBI" id="CHEBI:15378"/>
        <dbReference type="ChEBI" id="CHEBI:29985"/>
        <dbReference type="ChEBI" id="CHEBI:30616"/>
        <dbReference type="ChEBI" id="CHEBI:43474"/>
        <dbReference type="ChEBI" id="CHEBI:58359"/>
        <dbReference type="ChEBI" id="CHEBI:147286"/>
        <dbReference type="ChEBI" id="CHEBI:147287"/>
        <dbReference type="ChEBI" id="CHEBI:456216"/>
        <dbReference type="EC" id="6.3.5.3"/>
    </reaction>
</comment>
<feature type="binding site" evidence="8">
    <location>
        <position position="513"/>
    </location>
    <ligand>
        <name>ATP</name>
        <dbReference type="ChEBI" id="CHEBI:30616"/>
    </ligand>
</feature>
<dbReference type="Pfam" id="PF18072">
    <property type="entry name" value="FGAR-AT_linker"/>
    <property type="match status" value="1"/>
</dbReference>
<comment type="caution">
    <text evidence="8">Lacks conserved residue(s) required for the propagation of feature annotation.</text>
</comment>
<dbReference type="NCBIfam" id="TIGR01736">
    <property type="entry name" value="FGAM_synth_II"/>
    <property type="match status" value="1"/>
</dbReference>
<evidence type="ECO:0000256" key="4">
    <source>
        <dbReference type="ARBA" id="ARBA00022741"/>
    </source>
</evidence>
<gene>
    <name evidence="8 12" type="primary">purL</name>
    <name evidence="12" type="ORF">GCM10009765_26410</name>
</gene>
<evidence type="ECO:0000259" key="9">
    <source>
        <dbReference type="Pfam" id="PF00586"/>
    </source>
</evidence>
<feature type="binding site" evidence="8">
    <location>
        <position position="129"/>
    </location>
    <ligand>
        <name>Mg(2+)</name>
        <dbReference type="ChEBI" id="CHEBI:18420"/>
        <label>2</label>
    </ligand>
</feature>
<evidence type="ECO:0000259" key="10">
    <source>
        <dbReference type="Pfam" id="PF02769"/>
    </source>
</evidence>
<feature type="binding site" evidence="8">
    <location>
        <position position="61"/>
    </location>
    <ligand>
        <name>ATP</name>
        <dbReference type="ChEBI" id="CHEBI:30616"/>
    </ligand>
</feature>
<feature type="binding site" evidence="8">
    <location>
        <begin position="325"/>
        <end position="327"/>
    </location>
    <ligand>
        <name>substrate</name>
    </ligand>
</feature>
<comment type="similarity">
    <text evidence="8">Belongs to the FGAMS family.</text>
</comment>
<feature type="domain" description="PurM-like N-terminal" evidence="9">
    <location>
        <begin position="456"/>
        <end position="575"/>
    </location>
</feature>
<reference evidence="13" key="1">
    <citation type="journal article" date="2019" name="Int. J. Syst. Evol. Microbiol.">
        <title>The Global Catalogue of Microorganisms (GCM) 10K type strain sequencing project: providing services to taxonomists for standard genome sequencing and annotation.</title>
        <authorList>
            <consortium name="The Broad Institute Genomics Platform"/>
            <consortium name="The Broad Institute Genome Sequencing Center for Infectious Disease"/>
            <person name="Wu L."/>
            <person name="Ma J."/>
        </authorList>
    </citation>
    <scope>NUCLEOTIDE SEQUENCE [LARGE SCALE GENOMIC DNA]</scope>
    <source>
        <strain evidence="13">JCM 14718</strain>
    </source>
</reference>
<dbReference type="RefSeq" id="WP_344310231.1">
    <property type="nucleotide sequence ID" value="NZ_BAAANY010000009.1"/>
</dbReference>
<comment type="function">
    <text evidence="8">Part of the phosphoribosylformylglycinamidine synthase complex involved in the purines biosynthetic pathway. Catalyzes the ATP-dependent conversion of formylglycinamide ribonucleotide (FGAR) and glutamine to yield formylglycinamidine ribonucleotide (FGAM) and glutamate. The FGAM synthase complex is composed of three subunits. PurQ produces an ammonia molecule by converting glutamine to glutamate. PurL transfers the ammonia molecule to FGAR to form FGAM in an ATP-dependent manner. PurS interacts with PurQ and PurL and is thought to assist in the transfer of the ammonia molecule from PurQ to PurL.</text>
</comment>
<accession>A0ABN2GRX2</accession>
<evidence type="ECO:0000313" key="13">
    <source>
        <dbReference type="Proteomes" id="UP001500618"/>
    </source>
</evidence>
<keyword evidence="7 8" id="KW-0460">Magnesium</keyword>
<keyword evidence="3 8" id="KW-0479">Metal-binding</keyword>
<dbReference type="InterPro" id="IPR041609">
    <property type="entry name" value="PurL_linker"/>
</dbReference>
<feature type="binding site" evidence="8">
    <location>
        <position position="550"/>
    </location>
    <ligand>
        <name>ATP</name>
        <dbReference type="ChEBI" id="CHEBI:30616"/>
    </ligand>
</feature>
<feature type="domain" description="PurM-like N-terminal" evidence="9">
    <location>
        <begin position="86"/>
        <end position="201"/>
    </location>
</feature>
<keyword evidence="5 8" id="KW-0658">Purine biosynthesis</keyword>
<dbReference type="InterPro" id="IPR010074">
    <property type="entry name" value="PRibForGlyAmidine_synth_PurL"/>
</dbReference>
<evidence type="ECO:0000256" key="2">
    <source>
        <dbReference type="ARBA" id="ARBA00022598"/>
    </source>
</evidence>
<keyword evidence="13" id="KW-1185">Reference proteome</keyword>
<evidence type="ECO:0000313" key="12">
    <source>
        <dbReference type="EMBL" id="GAA1675819.1"/>
    </source>
</evidence>
<dbReference type="EC" id="6.3.5.3" evidence="8"/>
<keyword evidence="2 8" id="KW-0436">Ligase</keyword>
<proteinExistence type="inferred from homology"/>
<feature type="active site" description="Proton acceptor" evidence="8">
    <location>
        <position position="107"/>
    </location>
</feature>
<feature type="binding site" evidence="8">
    <location>
        <position position="553"/>
    </location>
    <ligand>
        <name>substrate</name>
    </ligand>
</feature>
<feature type="domain" description="PurM-like C-terminal" evidence="10">
    <location>
        <begin position="589"/>
        <end position="726"/>
    </location>
</feature>
<evidence type="ECO:0000256" key="7">
    <source>
        <dbReference type="ARBA" id="ARBA00022842"/>
    </source>
</evidence>
<feature type="active site" evidence="8">
    <location>
        <position position="58"/>
    </location>
</feature>
<dbReference type="SUPFAM" id="SSF55326">
    <property type="entry name" value="PurM N-terminal domain-like"/>
    <property type="match status" value="2"/>
</dbReference>
<feature type="binding site" evidence="8">
    <location>
        <position position="253"/>
    </location>
    <ligand>
        <name>substrate</name>
    </ligand>
</feature>
<dbReference type="CDD" id="cd02204">
    <property type="entry name" value="PurL_repeat2"/>
    <property type="match status" value="1"/>
</dbReference>
<organism evidence="12 13">
    <name type="scientific">Fodinicola feengrottensis</name>
    <dbReference type="NCBI Taxonomy" id="435914"/>
    <lineage>
        <taxon>Bacteria</taxon>
        <taxon>Bacillati</taxon>
        <taxon>Actinomycetota</taxon>
        <taxon>Actinomycetes</taxon>
        <taxon>Mycobacteriales</taxon>
        <taxon>Fodinicola</taxon>
    </lineage>
</organism>
<keyword evidence="1 8" id="KW-0963">Cytoplasm</keyword>
<comment type="subunit">
    <text evidence="8">Monomer. Part of the FGAM synthase complex composed of 1 PurL, 1 PurQ and 2 PurS subunits.</text>
</comment>
<evidence type="ECO:0000256" key="8">
    <source>
        <dbReference type="HAMAP-Rule" id="MF_00420"/>
    </source>
</evidence>
<sequence>MTVPTADTVTNATATPQEVQPYEELGLKSDEYSQIREILGRRPTQTELAMYSVMWSEHCSYKSSKVHLRQFGEKAPKSDRMLVGMGENAGVVQVSDTLAITFKIESHNHPSYVEPYQGAATGVGGIVRDILTMGARPIAVMDSLRFGAADHPDTARVLPGVVAGVGGYGNCLGLPNIGGEVVFDPCYQGNPLVNALCVGVMPTDRIQLSAATGVGNLVVLLGAKTGRDGIGGVSVLASATFDDDGPARRPSVQVGDPFAEKLLIESCLELYDRKLVTGIQDLGGAGLTCATTETAAMGKSGMRVYLERVPLREPSMAPHEILASESQERMLAIVTPENLGEVLALADKWGVLATAIGEVTEGDRLVISWHGQTVVDVPPASLADEGPVYHRPYERPADLSIRQADPASVLPRPATGAELRSTLLKLLASPNLADKTWIVEQYDSYVQGNSVLFQPEDAGMIRLDEESNLGVAIATDANGRYCAMDPYVGAQLAYAEAYRNVTVTGARPIAVSDCLNFGSPEDPAVMWQFSEAVRGIADACQQLGTPVTGGNVSFYNQTGQTAIHPTPVVGVLGLMDDVTKRTRMGFTADGDRLVLLGTTREELDCSEWAWVVHQHLGGRPPAVDLAAEQALGEVLIAVSDRGLATSAHDLSEGGLAIALVESALRHGAGARVDVPAGVSPFGWLLSESAHRALLSVAPEQLDALRTLAATHGVPYAEIGTVEADSGELVIEHVFHVSLDELATAHRGTLPKLFG</sequence>
<feature type="binding site" evidence="8">
    <location>
        <position position="281"/>
    </location>
    <ligand>
        <name>Mg(2+)</name>
        <dbReference type="ChEBI" id="CHEBI:18420"/>
        <label>2</label>
    </ligand>
</feature>
<dbReference type="Proteomes" id="UP001500618">
    <property type="component" value="Unassembled WGS sequence"/>
</dbReference>
<feature type="domain" description="PurM-like C-terminal" evidence="10">
    <location>
        <begin position="214"/>
        <end position="369"/>
    </location>
</feature>
<dbReference type="Pfam" id="PF00586">
    <property type="entry name" value="AIRS"/>
    <property type="match status" value="2"/>
</dbReference>
<evidence type="ECO:0000256" key="1">
    <source>
        <dbReference type="ARBA" id="ARBA00022490"/>
    </source>
</evidence>
<dbReference type="EMBL" id="BAAANY010000009">
    <property type="protein sequence ID" value="GAA1675819.1"/>
    <property type="molecule type" value="Genomic_DNA"/>
</dbReference>
<dbReference type="PANTHER" id="PTHR43555">
    <property type="entry name" value="PHOSPHORIBOSYLFORMYLGLYCINAMIDINE SYNTHASE SUBUNIT PURL"/>
    <property type="match status" value="1"/>
</dbReference>
<dbReference type="PIRSF" id="PIRSF001587">
    <property type="entry name" value="FGAM_synthase_II"/>
    <property type="match status" value="1"/>
</dbReference>
<dbReference type="PANTHER" id="PTHR43555:SF1">
    <property type="entry name" value="PHOSPHORIBOSYLFORMYLGLYCINAMIDINE SYNTHASE SUBUNIT PURL"/>
    <property type="match status" value="1"/>
</dbReference>
<feature type="binding site" evidence="8">
    <location>
        <position position="551"/>
    </location>
    <ligand>
        <name>Mg(2+)</name>
        <dbReference type="ChEBI" id="CHEBI:18420"/>
        <label>1</label>
    </ligand>
</feature>
<comment type="caution">
    <text evidence="12">The sequence shown here is derived from an EMBL/GenBank/DDBJ whole genome shotgun (WGS) entry which is preliminary data.</text>
</comment>
<dbReference type="CDD" id="cd02203">
    <property type="entry name" value="PurL_repeat1"/>
    <property type="match status" value="1"/>
</dbReference>
<dbReference type="Pfam" id="PF02769">
    <property type="entry name" value="AIRS_C"/>
    <property type="match status" value="2"/>
</dbReference>
<comment type="pathway">
    <text evidence="8">Purine metabolism; IMP biosynthesis via de novo pathway; 5-amino-1-(5-phospho-D-ribosyl)imidazole from N(2)-formyl-N(1)-(5-phospho-D-ribosyl)glycinamide: step 1/2.</text>
</comment>
<evidence type="ECO:0000259" key="11">
    <source>
        <dbReference type="Pfam" id="PF18072"/>
    </source>
</evidence>